<organism evidence="1 2">
    <name type="scientific">Mycena rosella</name>
    <name type="common">Pink bonnet</name>
    <name type="synonym">Agaricus rosellus</name>
    <dbReference type="NCBI Taxonomy" id="1033263"/>
    <lineage>
        <taxon>Eukaryota</taxon>
        <taxon>Fungi</taxon>
        <taxon>Dikarya</taxon>
        <taxon>Basidiomycota</taxon>
        <taxon>Agaricomycotina</taxon>
        <taxon>Agaricomycetes</taxon>
        <taxon>Agaricomycetidae</taxon>
        <taxon>Agaricales</taxon>
        <taxon>Marasmiineae</taxon>
        <taxon>Mycenaceae</taxon>
        <taxon>Mycena</taxon>
    </lineage>
</organism>
<evidence type="ECO:0000313" key="2">
    <source>
        <dbReference type="Proteomes" id="UP001221757"/>
    </source>
</evidence>
<dbReference type="AlphaFoldDB" id="A0AAD7CMW5"/>
<dbReference type="Proteomes" id="UP001221757">
    <property type="component" value="Unassembled WGS sequence"/>
</dbReference>
<name>A0AAD7CMW5_MYCRO</name>
<reference evidence="1" key="1">
    <citation type="submission" date="2023-03" db="EMBL/GenBank/DDBJ databases">
        <title>Massive genome expansion in bonnet fungi (Mycena s.s.) driven by repeated elements and novel gene families across ecological guilds.</title>
        <authorList>
            <consortium name="Lawrence Berkeley National Laboratory"/>
            <person name="Harder C.B."/>
            <person name="Miyauchi S."/>
            <person name="Viragh M."/>
            <person name="Kuo A."/>
            <person name="Thoen E."/>
            <person name="Andreopoulos B."/>
            <person name="Lu D."/>
            <person name="Skrede I."/>
            <person name="Drula E."/>
            <person name="Henrissat B."/>
            <person name="Morin E."/>
            <person name="Kohler A."/>
            <person name="Barry K."/>
            <person name="LaButti K."/>
            <person name="Morin E."/>
            <person name="Salamov A."/>
            <person name="Lipzen A."/>
            <person name="Mereny Z."/>
            <person name="Hegedus B."/>
            <person name="Baldrian P."/>
            <person name="Stursova M."/>
            <person name="Weitz H."/>
            <person name="Taylor A."/>
            <person name="Grigoriev I.V."/>
            <person name="Nagy L.G."/>
            <person name="Martin F."/>
            <person name="Kauserud H."/>
        </authorList>
    </citation>
    <scope>NUCLEOTIDE SEQUENCE</scope>
    <source>
        <strain evidence="1">CBHHK067</strain>
    </source>
</reference>
<keyword evidence="2" id="KW-1185">Reference proteome</keyword>
<accession>A0AAD7CMW5</accession>
<evidence type="ECO:0000313" key="1">
    <source>
        <dbReference type="EMBL" id="KAJ7652988.1"/>
    </source>
</evidence>
<gene>
    <name evidence="1" type="ORF">B0H17DRAFT_1147224</name>
</gene>
<comment type="caution">
    <text evidence="1">The sequence shown here is derived from an EMBL/GenBank/DDBJ whole genome shotgun (WGS) entry which is preliminary data.</text>
</comment>
<protein>
    <submittedName>
        <fullName evidence="1">Uncharacterized protein</fullName>
    </submittedName>
</protein>
<sequence>MRQNTYFYLAPLPDGGVNTGGVARGVHWDAVKRNSSKPSPRSVRSIRAPAMFLDGCTSRSAPVPPQLALQQLRRVLSTVAQYAAFYLIYPGREQLSIGGVTRGSKRGGYRRGRTRCALGSNERLAVRLNQDCSFDSSEHYFGKGGKEIQVTRTVELLPKVVAEPEILVSGTA</sequence>
<proteinExistence type="predicted"/>
<dbReference type="EMBL" id="JARKIE010000340">
    <property type="protein sequence ID" value="KAJ7652988.1"/>
    <property type="molecule type" value="Genomic_DNA"/>
</dbReference>